<evidence type="ECO:0000259" key="11">
    <source>
        <dbReference type="PROSITE" id="PS51379"/>
    </source>
</evidence>
<dbReference type="InterPro" id="IPR006094">
    <property type="entry name" value="Oxid_FAD_bind_N"/>
</dbReference>
<dbReference type="InterPro" id="IPR016169">
    <property type="entry name" value="FAD-bd_PCMH_sub2"/>
</dbReference>
<dbReference type="GO" id="GO:0005739">
    <property type="term" value="C:mitochondrion"/>
    <property type="evidence" value="ECO:0007669"/>
    <property type="project" value="UniProtKB-SubCell"/>
</dbReference>
<evidence type="ECO:0000256" key="9">
    <source>
        <dbReference type="ARBA" id="ARBA00038897"/>
    </source>
</evidence>
<dbReference type="Gene3D" id="3.30.70.2740">
    <property type="match status" value="1"/>
</dbReference>
<dbReference type="FunFam" id="3.30.70.2740:FF:000006">
    <property type="entry name" value="NAD-independent D-lactate dehydrogenase"/>
    <property type="match status" value="1"/>
</dbReference>
<dbReference type="EC" id="1.1.2.4" evidence="9"/>
<dbReference type="GO" id="GO:0071949">
    <property type="term" value="F:FAD binding"/>
    <property type="evidence" value="ECO:0007669"/>
    <property type="project" value="InterPro"/>
</dbReference>
<evidence type="ECO:0000256" key="3">
    <source>
        <dbReference type="ARBA" id="ARBA00008000"/>
    </source>
</evidence>
<dbReference type="Pfam" id="PF13183">
    <property type="entry name" value="Fer4_8"/>
    <property type="match status" value="1"/>
</dbReference>
<evidence type="ECO:0000256" key="5">
    <source>
        <dbReference type="ARBA" id="ARBA00022827"/>
    </source>
</evidence>
<keyword evidence="8" id="KW-0496">Mitochondrion</keyword>
<evidence type="ECO:0000256" key="4">
    <source>
        <dbReference type="ARBA" id="ARBA00022630"/>
    </source>
</evidence>
<name>A0AAV1I1K0_9CHLO</name>
<dbReference type="Proteomes" id="UP001314263">
    <property type="component" value="Unassembled WGS sequence"/>
</dbReference>
<dbReference type="PANTHER" id="PTHR11748">
    <property type="entry name" value="D-LACTATE DEHYDROGENASE"/>
    <property type="match status" value="1"/>
</dbReference>
<dbReference type="PROSITE" id="PS51379">
    <property type="entry name" value="4FE4S_FER_2"/>
    <property type="match status" value="1"/>
</dbReference>
<protein>
    <recommendedName>
        <fullName evidence="9">D-lactate dehydrogenase (cytochrome)</fullName>
        <ecNumber evidence="9">1.1.2.4</ecNumber>
    </recommendedName>
</protein>
<feature type="domain" description="4Fe-4S ferredoxin-type" evidence="11">
    <location>
        <begin position="668"/>
        <end position="697"/>
    </location>
</feature>
<dbReference type="InterPro" id="IPR016167">
    <property type="entry name" value="FAD-bd_PCMH_sub1"/>
</dbReference>
<comment type="cofactor">
    <cofactor evidence="1">
        <name>FAD</name>
        <dbReference type="ChEBI" id="CHEBI:57692"/>
    </cofactor>
</comment>
<comment type="caution">
    <text evidence="13">The sequence shown here is derived from an EMBL/GenBank/DDBJ whole genome shotgun (WGS) entry which is preliminary data.</text>
</comment>
<feature type="region of interest" description="Disordered" evidence="10">
    <location>
        <begin position="23"/>
        <end position="53"/>
    </location>
</feature>
<dbReference type="InterPro" id="IPR036318">
    <property type="entry name" value="FAD-bd_PCMH-like_sf"/>
</dbReference>
<keyword evidence="6" id="KW-0809">Transit peptide</keyword>
<dbReference type="Pfam" id="PF01565">
    <property type="entry name" value="FAD_binding_4"/>
    <property type="match status" value="1"/>
</dbReference>
<sequence>MGRSAANVLARRVARSGIQSQRAFSKTAVSEQAAGTGLGRPDAQAGSATARHAAAGLQQQKRGLVQPAQEEAYIPQIQVDKVGAISVIGENDPTPQPGHYRNIDGYREEDGRYAAFMKDISAFIPEQRQFTDPVRTFAYGTDASFYRLNPKLVVKVHTEEEVQKVLPIATKHQVPVTFRAAGTSLSGQALTDSVLLKLSHTGRNFRNFEIHGDGSSITVEPGLIGGEINALLARHKAKGGHEIQYKIGPDPSSIDSCMIGGMVANNSSGMCCGVSQNTYHTLQDMRVVFLDGTVLDTADPTSRQAFLKSHKSLVDGVVDLAKRVQADRQLSALIRRKFAIKCTTGYSLNALVDFPVSDPIEIIKRLMIGSEGTLGFVSRATYNTVPEWPNKASTFVMFPDVHSACRAASILRDETAVDAVELFDTASLRECAKDEGMARLVPDIVDADDGAAGLLIECRGWDEECLKDRITEVHTALNRAKLPFGARKAHPMTLDTYEFMLDKKDYNVYWDVRKGLIPIVGGARETGTSMLIEDVACPVSKLADMTVDLVEMFQKYGYKDASCFGHALEGNLHLVFSQGFRSAEEVQRFSDMMDEMCYIVATKHSGSLKGEHGTGRNVAPYVEMEWGTTAYELMWQLKELFDPNYVLNPGVILNADPEVHLKHLKPSPPASSIVDRCIECGFCESNCPSRDITLTPRQRITTYREISRLKTTENPTAEQQQRLTDLSSIFTYQGEETCAADGMCQVKCPVKINTGELIKHIRHENLGGQQTRAQKTAMSMANNYGVFAAAVPPVLNVVDFAHRLVGPKPLEYLSGAMNKMSNHLVPTWNPYMPRGASKLNMNPPKPEQPASGLKRQVVYMPSCVTRMMGPALSDPERSSVHEKMLSIFEKAGYEVIYPEGLKSACCGMIFNTKGFMEAAQSQCNSLEQSLLKASDGGNIPIVCDTSPCLGQLKSGLTEKGLKFSLYEPVEFINTFLKDKLEWNQVKDNVAIHVPCTSKKLGVTGAFEQVAALCAKEVTPSGIPCCGMAGDRGMRYPELAAGALQHLNLPAGCADGYSSSRTCEVNMSQHSGVNFRGLVYLVDEATRPKAKAQRDAATA</sequence>
<dbReference type="GO" id="GO:1903457">
    <property type="term" value="P:lactate catabolic process"/>
    <property type="evidence" value="ECO:0007669"/>
    <property type="project" value="TreeGrafter"/>
</dbReference>
<comment type="similarity">
    <text evidence="3">Belongs to the FAD-binding oxidoreductase/transferase type 4 family.</text>
</comment>
<evidence type="ECO:0000259" key="12">
    <source>
        <dbReference type="PROSITE" id="PS51387"/>
    </source>
</evidence>
<reference evidence="13 14" key="1">
    <citation type="submission" date="2023-10" db="EMBL/GenBank/DDBJ databases">
        <authorList>
            <person name="Maclean D."/>
            <person name="Macfadyen A."/>
        </authorList>
    </citation>
    <scope>NUCLEOTIDE SEQUENCE [LARGE SCALE GENOMIC DNA]</scope>
</reference>
<evidence type="ECO:0000256" key="2">
    <source>
        <dbReference type="ARBA" id="ARBA00004173"/>
    </source>
</evidence>
<dbReference type="FunFam" id="3.30.43.10:FF:000018">
    <property type="entry name" value="D-lactate dehydrogenase (Dld)"/>
    <property type="match status" value="1"/>
</dbReference>
<comment type="subcellular location">
    <subcellularLocation>
        <location evidence="2">Mitochondrion</location>
    </subcellularLocation>
</comment>
<proteinExistence type="inferred from homology"/>
<dbReference type="GO" id="GO:0008720">
    <property type="term" value="F:D-lactate dehydrogenase (NAD+) activity"/>
    <property type="evidence" value="ECO:0007669"/>
    <property type="project" value="TreeGrafter"/>
</dbReference>
<dbReference type="InterPro" id="IPR016171">
    <property type="entry name" value="Vanillyl_alc_oxidase_C-sub2"/>
</dbReference>
<dbReference type="AlphaFoldDB" id="A0AAV1I1K0"/>
<keyword evidence="4" id="KW-0285">Flavoprotein</keyword>
<dbReference type="PROSITE" id="PS51387">
    <property type="entry name" value="FAD_PCMH"/>
    <property type="match status" value="1"/>
</dbReference>
<evidence type="ECO:0000256" key="8">
    <source>
        <dbReference type="ARBA" id="ARBA00023128"/>
    </source>
</evidence>
<dbReference type="GO" id="GO:0004458">
    <property type="term" value="F:D-lactate dehydrogenase (cytochrome) activity"/>
    <property type="evidence" value="ECO:0007669"/>
    <property type="project" value="UniProtKB-EC"/>
</dbReference>
<dbReference type="SUPFAM" id="SSF56176">
    <property type="entry name" value="FAD-binding/transporter-associated domain-like"/>
    <property type="match status" value="1"/>
</dbReference>
<evidence type="ECO:0000256" key="1">
    <source>
        <dbReference type="ARBA" id="ARBA00001974"/>
    </source>
</evidence>
<feature type="domain" description="FAD-binding PCMH-type" evidence="12">
    <location>
        <begin position="146"/>
        <end position="387"/>
    </location>
</feature>
<feature type="compositionally biased region" description="Low complexity" evidence="10">
    <location>
        <begin position="43"/>
        <end position="53"/>
    </location>
</feature>
<evidence type="ECO:0000313" key="14">
    <source>
        <dbReference type="Proteomes" id="UP001314263"/>
    </source>
</evidence>
<dbReference type="InterPro" id="IPR009051">
    <property type="entry name" value="Helical_ferredxn"/>
</dbReference>
<evidence type="ECO:0000313" key="13">
    <source>
        <dbReference type="EMBL" id="CAK0772125.1"/>
    </source>
</evidence>
<dbReference type="Gene3D" id="1.10.45.10">
    <property type="entry name" value="Vanillyl-alcohol Oxidase, Chain A, domain 4"/>
    <property type="match status" value="1"/>
</dbReference>
<evidence type="ECO:0000256" key="6">
    <source>
        <dbReference type="ARBA" id="ARBA00022946"/>
    </source>
</evidence>
<dbReference type="InterPro" id="IPR017900">
    <property type="entry name" value="4Fe4S_Fe_S_CS"/>
</dbReference>
<dbReference type="InterPro" id="IPR016164">
    <property type="entry name" value="FAD-linked_Oxase-like_C"/>
</dbReference>
<keyword evidence="5" id="KW-0274">FAD</keyword>
<dbReference type="PROSITE" id="PS00198">
    <property type="entry name" value="4FE4S_FER_1"/>
    <property type="match status" value="1"/>
</dbReference>
<dbReference type="GO" id="GO:0051536">
    <property type="term" value="F:iron-sulfur cluster binding"/>
    <property type="evidence" value="ECO:0007669"/>
    <property type="project" value="InterPro"/>
</dbReference>
<gene>
    <name evidence="13" type="ORF">CVIRNUC_003931</name>
</gene>
<organism evidence="13 14">
    <name type="scientific">Coccomyxa viridis</name>
    <dbReference type="NCBI Taxonomy" id="1274662"/>
    <lineage>
        <taxon>Eukaryota</taxon>
        <taxon>Viridiplantae</taxon>
        <taxon>Chlorophyta</taxon>
        <taxon>core chlorophytes</taxon>
        <taxon>Trebouxiophyceae</taxon>
        <taxon>Trebouxiophyceae incertae sedis</taxon>
        <taxon>Coccomyxaceae</taxon>
        <taxon>Coccomyxa</taxon>
    </lineage>
</organism>
<dbReference type="Gene3D" id="1.10.1060.10">
    <property type="entry name" value="Alpha-helical ferredoxin"/>
    <property type="match status" value="1"/>
</dbReference>
<dbReference type="InterPro" id="IPR016166">
    <property type="entry name" value="FAD-bd_PCMH"/>
</dbReference>
<dbReference type="Pfam" id="PF02913">
    <property type="entry name" value="FAD-oxidase_C"/>
    <property type="match status" value="1"/>
</dbReference>
<keyword evidence="14" id="KW-1185">Reference proteome</keyword>
<dbReference type="FunFam" id="1.10.45.10:FF:000001">
    <property type="entry name" value="D-lactate dehydrogenase mitochondrial"/>
    <property type="match status" value="1"/>
</dbReference>
<dbReference type="InterPro" id="IPR004113">
    <property type="entry name" value="FAD-bd_oxidored_4_C"/>
</dbReference>
<dbReference type="SUPFAM" id="SSF55103">
    <property type="entry name" value="FAD-linked oxidases, C-terminal domain"/>
    <property type="match status" value="1"/>
</dbReference>
<dbReference type="SUPFAM" id="SSF46548">
    <property type="entry name" value="alpha-helical ferredoxin"/>
    <property type="match status" value="1"/>
</dbReference>
<evidence type="ECO:0000256" key="10">
    <source>
        <dbReference type="SAM" id="MobiDB-lite"/>
    </source>
</evidence>
<accession>A0AAV1I1K0</accession>
<dbReference type="Gene3D" id="3.30.465.10">
    <property type="match status" value="1"/>
</dbReference>
<dbReference type="Gene3D" id="3.30.43.10">
    <property type="entry name" value="Uridine Diphospho-n-acetylenolpyruvylglucosamine Reductase, domain 2"/>
    <property type="match status" value="1"/>
</dbReference>
<keyword evidence="7" id="KW-0560">Oxidoreductase</keyword>
<dbReference type="EMBL" id="CAUYUE010000005">
    <property type="protein sequence ID" value="CAK0772125.1"/>
    <property type="molecule type" value="Genomic_DNA"/>
</dbReference>
<dbReference type="InterPro" id="IPR017896">
    <property type="entry name" value="4Fe4S_Fe-S-bd"/>
</dbReference>
<dbReference type="PANTHER" id="PTHR11748:SF111">
    <property type="entry name" value="D-LACTATE DEHYDROGENASE, MITOCHONDRIAL-RELATED"/>
    <property type="match status" value="1"/>
</dbReference>
<evidence type="ECO:0000256" key="7">
    <source>
        <dbReference type="ARBA" id="ARBA00023002"/>
    </source>
</evidence>